<dbReference type="Pfam" id="PF24566">
    <property type="entry name" value="HEAT_Ints3_C"/>
    <property type="match status" value="1"/>
</dbReference>
<feature type="compositionally biased region" description="Polar residues" evidence="1">
    <location>
        <begin position="30"/>
        <end position="48"/>
    </location>
</feature>
<evidence type="ECO:0000313" key="4">
    <source>
        <dbReference type="Proteomes" id="UP001448207"/>
    </source>
</evidence>
<dbReference type="InterPro" id="IPR045334">
    <property type="entry name" value="INTS3"/>
</dbReference>
<dbReference type="PANTHER" id="PTHR13587:SF7">
    <property type="entry name" value="INTEGRATOR COMPLEX SUBUNIT 3"/>
    <property type="match status" value="1"/>
</dbReference>
<sequence length="743" mass="83442">MSIYKWPSLDEATREYIQSMFGEFLRQDTSNANTSIPSGPTSLVTQSLLMAATGQPRSEGGEEGEEGEENANALKDDNENDNNAGRDHDGRDHEDQDGTEEKEATDTKNSEKAQDKQEDIGLDDDDEVDRYLYGDAEGSGSELTPLQEMEIEMEAEDGTAHRSTSEDISLPMVEPFDTPMDEDKLVADETAVLDGDSSVTDLSFNIQLNSQGGGGDDEEDDDNSKSSKSSNNNEYDYDDDDDEEDPEQDIEDAEAESAEGAQDNQSYWIFGDSLTRFKSACISTIASLTDGKDQESKAQLLIAKSSLREILSVFLRMAISAETLAPKIAPQIRAIAACFPLRNPQRVENGISEESVLLDPTQDLFDLLMVTFWSSRTVPTARDRLLSLIACVSHNYKKGKRHLIGMRWWHFISKQLEQQDFSTMGLEVEWMPDIVDSYETFVTYGFGALPKDSSTDKDDYFRNYLLQDIKLLARNNLLSFHAITPFLFRYNPSVLVGNAEILQLLVTMMLPNQLGKLTCYLHYGNMRMFGEELNSLLFASSTEFDPYSTMSLWQLLSAEMSGRQDRIENFFSAPNNINMLQSNFCDEILPPLLNIASSSRPSYRLLEAIIQIPSSSHLPDHPCCRFVIAVLNQWATVWFELLRQAMGELVSAVLDVIESEMDDTDEDRNMAESIGSQCVVLLTNWWMKSHRSQAADDLLQDRALILQVMQLGGLVGKPCPKEWSHVDNNRKKRGIMVDSDESE</sequence>
<protein>
    <recommendedName>
        <fullName evidence="2">Ints3-like C-terminal domain-containing protein</fullName>
    </recommendedName>
</protein>
<dbReference type="PANTHER" id="PTHR13587">
    <property type="entry name" value="INTEGRATOR COMPLEX SUBUNIT 3"/>
    <property type="match status" value="1"/>
</dbReference>
<feature type="compositionally biased region" description="Acidic residues" evidence="1">
    <location>
        <begin position="235"/>
        <end position="257"/>
    </location>
</feature>
<evidence type="ECO:0000259" key="2">
    <source>
        <dbReference type="Pfam" id="PF24566"/>
    </source>
</evidence>
<feature type="compositionally biased region" description="Basic and acidic residues" evidence="1">
    <location>
        <begin position="84"/>
        <end position="119"/>
    </location>
</feature>
<dbReference type="Proteomes" id="UP001448207">
    <property type="component" value="Unassembled WGS sequence"/>
</dbReference>
<feature type="domain" description="Ints3-like C-terminal" evidence="2">
    <location>
        <begin position="460"/>
        <end position="654"/>
    </location>
</feature>
<proteinExistence type="predicted"/>
<organism evidence="3 4">
    <name type="scientific">Phycomyces blakesleeanus</name>
    <dbReference type="NCBI Taxonomy" id="4837"/>
    <lineage>
        <taxon>Eukaryota</taxon>
        <taxon>Fungi</taxon>
        <taxon>Fungi incertae sedis</taxon>
        <taxon>Mucoromycota</taxon>
        <taxon>Mucoromycotina</taxon>
        <taxon>Mucoromycetes</taxon>
        <taxon>Mucorales</taxon>
        <taxon>Phycomycetaceae</taxon>
        <taxon>Phycomyces</taxon>
    </lineage>
</organism>
<feature type="region of interest" description="Disordered" evidence="1">
    <location>
        <begin position="206"/>
        <end position="264"/>
    </location>
</feature>
<dbReference type="InterPro" id="IPR056518">
    <property type="entry name" value="HEAT_Ints3_C"/>
</dbReference>
<dbReference type="EMBL" id="JBCLYO010000018">
    <property type="protein sequence ID" value="KAL0081192.1"/>
    <property type="molecule type" value="Genomic_DNA"/>
</dbReference>
<accession>A0ABR3AT81</accession>
<keyword evidence="4" id="KW-1185">Reference proteome</keyword>
<feature type="region of interest" description="Disordered" evidence="1">
    <location>
        <begin position="30"/>
        <end position="179"/>
    </location>
</feature>
<evidence type="ECO:0000256" key="1">
    <source>
        <dbReference type="SAM" id="MobiDB-lite"/>
    </source>
</evidence>
<reference evidence="3 4" key="1">
    <citation type="submission" date="2024-04" db="EMBL/GenBank/DDBJ databases">
        <title>Symmetric and asymmetric DNA N6-adenine methylation regulates different biological responses in Mucorales.</title>
        <authorList>
            <consortium name="Lawrence Berkeley National Laboratory"/>
            <person name="Lax C."/>
            <person name="Mondo S.J."/>
            <person name="Osorio-Concepcion M."/>
            <person name="Muszewska A."/>
            <person name="Corrochano-Luque M."/>
            <person name="Gutierrez G."/>
            <person name="Riley R."/>
            <person name="Lipzen A."/>
            <person name="Guo J."/>
            <person name="Hundley H."/>
            <person name="Amirebrahimi M."/>
            <person name="Ng V."/>
            <person name="Lorenzo-Gutierrez D."/>
            <person name="Binder U."/>
            <person name="Yang J."/>
            <person name="Song Y."/>
            <person name="Canovas D."/>
            <person name="Navarro E."/>
            <person name="Freitag M."/>
            <person name="Gabaldon T."/>
            <person name="Grigoriev I.V."/>
            <person name="Corrochano L.M."/>
            <person name="Nicolas F.E."/>
            <person name="Garre V."/>
        </authorList>
    </citation>
    <scope>NUCLEOTIDE SEQUENCE [LARGE SCALE GENOMIC DNA]</scope>
    <source>
        <strain evidence="3 4">L51</strain>
    </source>
</reference>
<name>A0ABR3AT81_PHYBL</name>
<evidence type="ECO:0000313" key="3">
    <source>
        <dbReference type="EMBL" id="KAL0081192.1"/>
    </source>
</evidence>
<comment type="caution">
    <text evidence="3">The sequence shown here is derived from an EMBL/GenBank/DDBJ whole genome shotgun (WGS) entry which is preliminary data.</text>
</comment>
<gene>
    <name evidence="3" type="ORF">J3Q64DRAFT_1757086</name>
</gene>